<sequence length="510" mass="56750">MSGSTSHRVAKNTLILYVQVVVGLLVGLYTSRIVLQTLGVEDFGIYNVVGGVITFFGLLNSAMSSSTSRYLTFALGRQDIELSKTYFGVSLFVHFVIAVCICLVAGPIGTWFIEHRMVIPDDRLDAAFWVFYCSIATTFLAIVNVPLGATIIAHEKMGFLAYFSIADTLLKLGGVLVLQVVGADKLKAYALILLTVQVIGQVVYWTYCYRNFMEAKTGMVWNKRVVKEMTSFAGWSLIGDSAVVLFTEGVNLLLNIFFGAVVNAARGIAVQVQGLLMRFVAGFQTAINPQITKSYAGNDLAYMHKLIYTSSKYSFFLMLLLSLPIFLEAKVVLSIWLGTVPEYTVEFLRFMFVISLIDCLANPLVLSAKATGRIRQYQLILGTLLLTIVPISYLFLKSGYSPLIVFWVHLIIVLIGQVARVLLIRRLINLSVRQYMSNVVWPCLGGMIVSAIFPVICYLSLTPSIVRLLSVGALTVFSTASYVYFVAMEHRERSWVKNLVFMKKMSLHED</sequence>
<keyword evidence="5 6" id="KW-0472">Membrane</keyword>
<evidence type="ECO:0000256" key="2">
    <source>
        <dbReference type="ARBA" id="ARBA00022475"/>
    </source>
</evidence>
<feature type="transmembrane region" description="Helical" evidence="6">
    <location>
        <begin position="159"/>
        <end position="182"/>
    </location>
</feature>
<name>A0ABW5KQD6_9SPHI</name>
<feature type="transmembrane region" description="Helical" evidence="6">
    <location>
        <begin position="43"/>
        <end position="64"/>
    </location>
</feature>
<keyword evidence="4 6" id="KW-1133">Transmembrane helix</keyword>
<comment type="subcellular location">
    <subcellularLocation>
        <location evidence="1">Cell membrane</location>
        <topology evidence="1">Multi-pass membrane protein</topology>
    </subcellularLocation>
</comment>
<feature type="transmembrane region" description="Helical" evidence="6">
    <location>
        <begin position="126"/>
        <end position="147"/>
    </location>
</feature>
<feature type="transmembrane region" description="Helical" evidence="6">
    <location>
        <begin position="467"/>
        <end position="487"/>
    </location>
</feature>
<comment type="caution">
    <text evidence="7">The sequence shown here is derived from an EMBL/GenBank/DDBJ whole genome shotgun (WGS) entry which is preliminary data.</text>
</comment>
<gene>
    <name evidence="7" type="ORF">ACFSR5_20060</name>
</gene>
<evidence type="ECO:0000313" key="8">
    <source>
        <dbReference type="Proteomes" id="UP001597545"/>
    </source>
</evidence>
<feature type="transmembrane region" description="Helical" evidence="6">
    <location>
        <begin position="377"/>
        <end position="396"/>
    </location>
</feature>
<feature type="transmembrane region" description="Helical" evidence="6">
    <location>
        <begin position="85"/>
        <end position="106"/>
    </location>
</feature>
<dbReference type="EMBL" id="JBHULR010000021">
    <property type="protein sequence ID" value="MFD2549951.1"/>
    <property type="molecule type" value="Genomic_DNA"/>
</dbReference>
<protein>
    <submittedName>
        <fullName evidence="7">Lipopolysaccharide biosynthesis protein</fullName>
    </submittedName>
</protein>
<evidence type="ECO:0000256" key="5">
    <source>
        <dbReference type="ARBA" id="ARBA00023136"/>
    </source>
</evidence>
<accession>A0ABW5KQD6</accession>
<evidence type="ECO:0000256" key="6">
    <source>
        <dbReference type="SAM" id="Phobius"/>
    </source>
</evidence>
<feature type="transmembrane region" description="Helical" evidence="6">
    <location>
        <begin position="188"/>
        <end position="208"/>
    </location>
</feature>
<feature type="transmembrane region" description="Helical" evidence="6">
    <location>
        <begin position="435"/>
        <end position="461"/>
    </location>
</feature>
<keyword evidence="8" id="KW-1185">Reference proteome</keyword>
<dbReference type="RefSeq" id="WP_380906338.1">
    <property type="nucleotide sequence ID" value="NZ_JBHUEG010000018.1"/>
</dbReference>
<reference evidence="8" key="1">
    <citation type="journal article" date="2019" name="Int. J. Syst. Evol. Microbiol.">
        <title>The Global Catalogue of Microorganisms (GCM) 10K type strain sequencing project: providing services to taxonomists for standard genome sequencing and annotation.</title>
        <authorList>
            <consortium name="The Broad Institute Genomics Platform"/>
            <consortium name="The Broad Institute Genome Sequencing Center for Infectious Disease"/>
            <person name="Wu L."/>
            <person name="Ma J."/>
        </authorList>
    </citation>
    <scope>NUCLEOTIDE SEQUENCE [LARGE SCALE GENOMIC DNA]</scope>
    <source>
        <strain evidence="8">KCTC 42662</strain>
    </source>
</reference>
<dbReference type="PANTHER" id="PTHR30250">
    <property type="entry name" value="PST FAMILY PREDICTED COLANIC ACID TRANSPORTER"/>
    <property type="match status" value="1"/>
</dbReference>
<feature type="transmembrane region" description="Helical" evidence="6">
    <location>
        <begin position="402"/>
        <end position="423"/>
    </location>
</feature>
<feature type="transmembrane region" description="Helical" evidence="6">
    <location>
        <begin position="347"/>
        <end position="365"/>
    </location>
</feature>
<feature type="transmembrane region" description="Helical" evidence="6">
    <location>
        <begin position="313"/>
        <end position="335"/>
    </location>
</feature>
<organism evidence="7 8">
    <name type="scientific">Sphingobacterium suaedae</name>
    <dbReference type="NCBI Taxonomy" id="1686402"/>
    <lineage>
        <taxon>Bacteria</taxon>
        <taxon>Pseudomonadati</taxon>
        <taxon>Bacteroidota</taxon>
        <taxon>Sphingobacteriia</taxon>
        <taxon>Sphingobacteriales</taxon>
        <taxon>Sphingobacteriaceae</taxon>
        <taxon>Sphingobacterium</taxon>
    </lineage>
</organism>
<proteinExistence type="predicted"/>
<evidence type="ECO:0000256" key="1">
    <source>
        <dbReference type="ARBA" id="ARBA00004651"/>
    </source>
</evidence>
<evidence type="ECO:0000313" key="7">
    <source>
        <dbReference type="EMBL" id="MFD2549951.1"/>
    </source>
</evidence>
<evidence type="ECO:0000256" key="3">
    <source>
        <dbReference type="ARBA" id="ARBA00022692"/>
    </source>
</evidence>
<keyword evidence="3 6" id="KW-0812">Transmembrane</keyword>
<evidence type="ECO:0000256" key="4">
    <source>
        <dbReference type="ARBA" id="ARBA00022989"/>
    </source>
</evidence>
<dbReference type="PANTHER" id="PTHR30250:SF26">
    <property type="entry name" value="PSMA PROTEIN"/>
    <property type="match status" value="1"/>
</dbReference>
<keyword evidence="2" id="KW-1003">Cell membrane</keyword>
<dbReference type="Proteomes" id="UP001597545">
    <property type="component" value="Unassembled WGS sequence"/>
</dbReference>
<feature type="transmembrane region" description="Helical" evidence="6">
    <location>
        <begin position="12"/>
        <end position="31"/>
    </location>
</feature>
<dbReference type="InterPro" id="IPR050833">
    <property type="entry name" value="Poly_Biosynth_Transport"/>
</dbReference>